<feature type="compositionally biased region" description="Basic and acidic residues" evidence="1">
    <location>
        <begin position="175"/>
        <end position="188"/>
    </location>
</feature>
<keyword evidence="2" id="KW-0808">Transferase</keyword>
<proteinExistence type="predicted"/>
<dbReference type="AlphaFoldDB" id="A0A6J4JC19"/>
<name>A0A6J4JC19_9ACTN</name>
<organism evidence="2">
    <name type="scientific">uncultured Acidimicrobiales bacterium</name>
    <dbReference type="NCBI Taxonomy" id="310071"/>
    <lineage>
        <taxon>Bacteria</taxon>
        <taxon>Bacillati</taxon>
        <taxon>Actinomycetota</taxon>
        <taxon>Acidimicrobiia</taxon>
        <taxon>Acidimicrobiales</taxon>
        <taxon>environmental samples</taxon>
    </lineage>
</organism>
<feature type="region of interest" description="Disordered" evidence="1">
    <location>
        <begin position="1"/>
        <end position="291"/>
    </location>
</feature>
<feature type="non-terminal residue" evidence="2">
    <location>
        <position position="1"/>
    </location>
</feature>
<feature type="non-terminal residue" evidence="2">
    <location>
        <position position="291"/>
    </location>
</feature>
<feature type="compositionally biased region" description="Basic residues" evidence="1">
    <location>
        <begin position="17"/>
        <end position="47"/>
    </location>
</feature>
<evidence type="ECO:0000256" key="1">
    <source>
        <dbReference type="SAM" id="MobiDB-lite"/>
    </source>
</evidence>
<reference evidence="2" key="1">
    <citation type="submission" date="2020-02" db="EMBL/GenBank/DDBJ databases">
        <authorList>
            <person name="Meier V. D."/>
        </authorList>
    </citation>
    <scope>NUCLEOTIDE SEQUENCE</scope>
    <source>
        <strain evidence="2">AVDCRST_MAG10</strain>
    </source>
</reference>
<feature type="compositionally biased region" description="Basic and acidic residues" evidence="1">
    <location>
        <begin position="247"/>
        <end position="268"/>
    </location>
</feature>
<feature type="compositionally biased region" description="Basic residues" evidence="1">
    <location>
        <begin position="137"/>
        <end position="148"/>
    </location>
</feature>
<dbReference type="EMBL" id="CADCTB010000208">
    <property type="protein sequence ID" value="CAA9273467.1"/>
    <property type="molecule type" value="Genomic_DNA"/>
</dbReference>
<sequence>AQAGPAQGLSREVHPCPVRRRRSGRAARLRRRLQGHRRRSADRRRPHPASPGDRPLRGRGALRHRDHRPRLDRGDGERGRLPRRAALLQGHRPPGEHRAGRRGGRPGPLGGRPPRRCPGGHRVPGADPPVPGEARPGRRHPPVVRGHRGQGPGDRRRGGRADRDRTGATSGGPSGDRHDPRQPHRADRQPGGVRGSRQAPRHGPDSHPPARHSGGARPGPGEAERERRRPRRGHRVPALPALTYRLEALRRRCLRGGDRRAEGPDQHPDPGPQGPRRHRHHRAADLQDRPL</sequence>
<dbReference type="EC" id="2.4.2.17" evidence="2"/>
<dbReference type="GO" id="GO:0003879">
    <property type="term" value="F:ATP phosphoribosyltransferase activity"/>
    <property type="evidence" value="ECO:0007669"/>
    <property type="project" value="UniProtKB-EC"/>
</dbReference>
<protein>
    <submittedName>
        <fullName evidence="2">ATP phosphoribosyltransferase &gt; HisGl</fullName>
        <ecNumber evidence="2">2.4.2.17</ecNumber>
    </submittedName>
</protein>
<evidence type="ECO:0000313" key="2">
    <source>
        <dbReference type="EMBL" id="CAA9273467.1"/>
    </source>
</evidence>
<gene>
    <name evidence="2" type="ORF">AVDCRST_MAG10-3432</name>
</gene>
<feature type="compositionally biased region" description="Basic and acidic residues" evidence="1">
    <location>
        <begin position="153"/>
        <end position="166"/>
    </location>
</feature>
<accession>A0A6J4JC19</accession>
<feature type="compositionally biased region" description="Basic and acidic residues" evidence="1">
    <location>
        <begin position="69"/>
        <end position="80"/>
    </location>
</feature>
<keyword evidence="2" id="KW-0328">Glycosyltransferase</keyword>